<evidence type="ECO:0000313" key="2">
    <source>
        <dbReference type="Proteomes" id="UP001376459"/>
    </source>
</evidence>
<gene>
    <name evidence="1" type="ORF">WKI71_36595</name>
</gene>
<proteinExistence type="predicted"/>
<sequence length="67" mass="7631">MQVITVTDDGTLRIEFTADEAAQIREDIETNWTHATDAGKELVRYVDTLYGEQRPRHHRPTFPGGGF</sequence>
<reference evidence="1 2" key="1">
    <citation type="submission" date="2024-03" db="EMBL/GenBank/DDBJ databases">
        <title>Novel Streptomyces species of biotechnological and ecological value are a feature of Machair soil.</title>
        <authorList>
            <person name="Prole J.R."/>
            <person name="Goodfellow M."/>
            <person name="Allenby N."/>
            <person name="Ward A.C."/>
        </authorList>
    </citation>
    <scope>NUCLEOTIDE SEQUENCE [LARGE SCALE GENOMIC DNA]</scope>
    <source>
        <strain evidence="1 2">MS1.AVA.1</strain>
    </source>
</reference>
<organism evidence="1 2">
    <name type="scientific">Streptomyces machairae</name>
    <dbReference type="NCBI Taxonomy" id="3134109"/>
    <lineage>
        <taxon>Bacteria</taxon>
        <taxon>Bacillati</taxon>
        <taxon>Actinomycetota</taxon>
        <taxon>Actinomycetes</taxon>
        <taxon>Kitasatosporales</taxon>
        <taxon>Streptomycetaceae</taxon>
        <taxon>Streptomyces</taxon>
    </lineage>
</organism>
<dbReference type="Proteomes" id="UP001376459">
    <property type="component" value="Unassembled WGS sequence"/>
</dbReference>
<keyword evidence="2" id="KW-1185">Reference proteome</keyword>
<accession>A0ABU8USK5</accession>
<evidence type="ECO:0000313" key="1">
    <source>
        <dbReference type="EMBL" id="MEJ8671877.1"/>
    </source>
</evidence>
<name>A0ABU8USK5_9ACTN</name>
<comment type="caution">
    <text evidence="1">The sequence shown here is derived from an EMBL/GenBank/DDBJ whole genome shotgun (WGS) entry which is preliminary data.</text>
</comment>
<dbReference type="EMBL" id="JBBKAK010000001">
    <property type="protein sequence ID" value="MEJ8671877.1"/>
    <property type="molecule type" value="Genomic_DNA"/>
</dbReference>
<protein>
    <submittedName>
        <fullName evidence="1">Uncharacterized protein</fullName>
    </submittedName>
</protein>